<feature type="non-terminal residue" evidence="2">
    <location>
        <position position="137"/>
    </location>
</feature>
<dbReference type="EMBL" id="GBHO01035505">
    <property type="protein sequence ID" value="JAG08099.1"/>
    <property type="molecule type" value="Transcribed_RNA"/>
</dbReference>
<gene>
    <name evidence="2" type="primary">clip3</name>
    <name evidence="2" type="ORF">CM83_105071</name>
</gene>
<feature type="compositionally biased region" description="Basic and acidic residues" evidence="1">
    <location>
        <begin position="128"/>
        <end position="137"/>
    </location>
</feature>
<evidence type="ECO:0000313" key="2">
    <source>
        <dbReference type="EMBL" id="JAG08099.1"/>
    </source>
</evidence>
<feature type="region of interest" description="Disordered" evidence="1">
    <location>
        <begin position="116"/>
        <end position="137"/>
    </location>
</feature>
<dbReference type="AlphaFoldDB" id="A0A0A9WK36"/>
<evidence type="ECO:0000256" key="1">
    <source>
        <dbReference type="SAM" id="MobiDB-lite"/>
    </source>
</evidence>
<feature type="non-terminal residue" evidence="2">
    <location>
        <position position="1"/>
    </location>
</feature>
<name>A0A0A9WK36_LYGHE</name>
<accession>A0A0A9WK36</accession>
<proteinExistence type="predicted"/>
<organism evidence="2">
    <name type="scientific">Lygus hesperus</name>
    <name type="common">Western plant bug</name>
    <dbReference type="NCBI Taxonomy" id="30085"/>
    <lineage>
        <taxon>Eukaryota</taxon>
        <taxon>Metazoa</taxon>
        <taxon>Ecdysozoa</taxon>
        <taxon>Arthropoda</taxon>
        <taxon>Hexapoda</taxon>
        <taxon>Insecta</taxon>
        <taxon>Pterygota</taxon>
        <taxon>Neoptera</taxon>
        <taxon>Paraneoptera</taxon>
        <taxon>Hemiptera</taxon>
        <taxon>Heteroptera</taxon>
        <taxon>Panheteroptera</taxon>
        <taxon>Cimicomorpha</taxon>
        <taxon>Miridae</taxon>
        <taxon>Mirini</taxon>
        <taxon>Lygus</taxon>
    </lineage>
</organism>
<reference evidence="2" key="2">
    <citation type="submission" date="2014-07" db="EMBL/GenBank/DDBJ databases">
        <authorList>
            <person name="Hull J."/>
        </authorList>
    </citation>
    <scope>NUCLEOTIDE SEQUENCE</scope>
</reference>
<reference evidence="2" key="1">
    <citation type="journal article" date="2014" name="PLoS ONE">
        <title>Transcriptome-Based Identification of ABC Transporters in the Western Tarnished Plant Bug Lygus hesperus.</title>
        <authorList>
            <person name="Hull J.J."/>
            <person name="Chaney K."/>
            <person name="Geib S.M."/>
            <person name="Fabrick J.A."/>
            <person name="Brent C.S."/>
            <person name="Walsh D."/>
            <person name="Lavine L.C."/>
        </authorList>
    </citation>
    <scope>NUCLEOTIDE SEQUENCE</scope>
</reference>
<protein>
    <submittedName>
        <fullName evidence="2">CAP-Gly domain-containing linker protein 3</fullName>
    </submittedName>
</protein>
<sequence length="137" mass="15414">FNIEDLTTVSNSRGIAAPLQTVWFAIAITRRWRRRGPRGFAGNIILGFPVQPYYSSTSNIFLQDSHEKETAIPTSFQSTLLEKLDAPVTFSAEPEEPDMAYLFSLLPDYKKLTDEDKTSRGSLRRGGLRKDSTSRAL</sequence>